<sequence length="92" mass="10323">MDEDGDSCTPSVTTGAAESFRSCITEYHREQVFNIDKLGNETQKIHSVKAHKLLFDAMVGNNDLIDDDVMMISTFRPYLIDLVLQSLADVLK</sequence>
<dbReference type="EMBL" id="BQNB010014385">
    <property type="protein sequence ID" value="GJT27541.1"/>
    <property type="molecule type" value="Genomic_DNA"/>
</dbReference>
<accession>A0ABQ5CNT2</accession>
<name>A0ABQ5CNT2_9ASTR</name>
<gene>
    <name evidence="1" type="ORF">Tco_0907816</name>
</gene>
<evidence type="ECO:0000313" key="1">
    <source>
        <dbReference type="EMBL" id="GJT27541.1"/>
    </source>
</evidence>
<keyword evidence="2" id="KW-1185">Reference proteome</keyword>
<evidence type="ECO:0000313" key="2">
    <source>
        <dbReference type="Proteomes" id="UP001151760"/>
    </source>
</evidence>
<comment type="caution">
    <text evidence="1">The sequence shown here is derived from an EMBL/GenBank/DDBJ whole genome shotgun (WGS) entry which is preliminary data.</text>
</comment>
<reference evidence="1" key="2">
    <citation type="submission" date="2022-01" db="EMBL/GenBank/DDBJ databases">
        <authorList>
            <person name="Yamashiro T."/>
            <person name="Shiraishi A."/>
            <person name="Satake H."/>
            <person name="Nakayama K."/>
        </authorList>
    </citation>
    <scope>NUCLEOTIDE SEQUENCE</scope>
</reference>
<dbReference type="Proteomes" id="UP001151760">
    <property type="component" value="Unassembled WGS sequence"/>
</dbReference>
<protein>
    <submittedName>
        <fullName evidence="1">Uncharacterized protein</fullName>
    </submittedName>
</protein>
<reference evidence="1" key="1">
    <citation type="journal article" date="2022" name="Int. J. Mol. Sci.">
        <title>Draft Genome of Tanacetum Coccineum: Genomic Comparison of Closely Related Tanacetum-Family Plants.</title>
        <authorList>
            <person name="Yamashiro T."/>
            <person name="Shiraishi A."/>
            <person name="Nakayama K."/>
            <person name="Satake H."/>
        </authorList>
    </citation>
    <scope>NUCLEOTIDE SEQUENCE</scope>
</reference>
<proteinExistence type="predicted"/>
<organism evidence="1 2">
    <name type="scientific">Tanacetum coccineum</name>
    <dbReference type="NCBI Taxonomy" id="301880"/>
    <lineage>
        <taxon>Eukaryota</taxon>
        <taxon>Viridiplantae</taxon>
        <taxon>Streptophyta</taxon>
        <taxon>Embryophyta</taxon>
        <taxon>Tracheophyta</taxon>
        <taxon>Spermatophyta</taxon>
        <taxon>Magnoliopsida</taxon>
        <taxon>eudicotyledons</taxon>
        <taxon>Gunneridae</taxon>
        <taxon>Pentapetalae</taxon>
        <taxon>asterids</taxon>
        <taxon>campanulids</taxon>
        <taxon>Asterales</taxon>
        <taxon>Asteraceae</taxon>
        <taxon>Asteroideae</taxon>
        <taxon>Anthemideae</taxon>
        <taxon>Anthemidinae</taxon>
        <taxon>Tanacetum</taxon>
    </lineage>
</organism>